<dbReference type="Gene3D" id="3.40.50.300">
    <property type="entry name" value="P-loop containing nucleotide triphosphate hydrolases"/>
    <property type="match status" value="1"/>
</dbReference>
<dbReference type="EMBL" id="FOGG01000004">
    <property type="protein sequence ID" value="SER08738.1"/>
    <property type="molecule type" value="Genomic_DNA"/>
</dbReference>
<evidence type="ECO:0000313" key="1">
    <source>
        <dbReference type="EMBL" id="SER08738.1"/>
    </source>
</evidence>
<dbReference type="InterPro" id="IPR027417">
    <property type="entry name" value="P-loop_NTPase"/>
</dbReference>
<evidence type="ECO:0000313" key="2">
    <source>
        <dbReference type="Proteomes" id="UP000199572"/>
    </source>
</evidence>
<dbReference type="Proteomes" id="UP000199572">
    <property type="component" value="Unassembled WGS sequence"/>
</dbReference>
<accession>A0A1H9LBN5</accession>
<sequence>MNANELLIELRKFVLIKSGLRNIDPGHCKIISEYVFQETKNYVSETTVKRFFGFANTLHKFSLFTLNSLSQYIGYTDWDSFCKDRENHTSSAQSIWQDLRMKTHAITEVSLIAKKNNSGIPFNSTANRNFFYPDFDYFLKNNYQFTTISAQPGHGKSILLAHMVEYFFYSEYAPYKNDIVLLINSTSINTIIQNGLTLKDWFAKEFKFGSLSEMISYFKKQPDKREGRFIIIVDGIDEYLSKPNYFKTFTDLLYSVEENNFVKIVLGLRTNSWTNLQPVISNSAFLTKAWYTSVFYDSDLLSNVPLLNNEEVLSTLSLIEGKTIEQSDINPDLLNQFKTPFWLQVYYKLKYENNFLELINPLLRYELINYFLEKRVFLAKKSTEKIFLLKKISESISEGAKSLRVAKEKILSYINCYPDAYEELIHSGILIEEKRLTTSIPTEVVRFLNNDIYTYFIFIQITEKFDYKPSREFFAHILSNFPQEKVNFREHILNWAIRFCINRNEIAELKNIFKLPFTNLEKNNSFDFICYVSRYELSKPNANFNKQNIGKDFIDIMAMGRTMSKLYKETIKHISDNVLNEDIQAMLHVIECNIALIDVDKVGLTSTMHLLKRNYKRLNELFPINPYDLLLYFYNNLINKPNEGRSLEEKIVKLCHQIDRSPSLKNEELTTEEMLCYRMALITLFAQRNYAECHRFIMAILNKFPNIFFIRYSVFSPFLLIHLGQTYLKLNYFKKAQRIMQFLEKIIDREYIYYTNFILASFIVFKANFHNATHHYEQAIVNADQGLEITGKHDFKMFEIALMLIRIDSLKHTDSSEQVSSVIKDLLNFLNIHKISMPEYSNLNGGEFENTFKILKSFKR</sequence>
<proteinExistence type="predicted"/>
<name>A0A1H9LBN5_9SPHI</name>
<keyword evidence="2" id="KW-1185">Reference proteome</keyword>
<dbReference type="SUPFAM" id="SSF48452">
    <property type="entry name" value="TPR-like"/>
    <property type="match status" value="1"/>
</dbReference>
<evidence type="ECO:0008006" key="3">
    <source>
        <dbReference type="Google" id="ProtNLM"/>
    </source>
</evidence>
<dbReference type="RefSeq" id="WP_090881817.1">
    <property type="nucleotide sequence ID" value="NZ_FOGG01000004.1"/>
</dbReference>
<dbReference type="STRING" id="390241.SAMN04488023_10475"/>
<protein>
    <recommendedName>
        <fullName evidence="3">NACHT domain-containing protein</fullName>
    </recommendedName>
</protein>
<reference evidence="1 2" key="1">
    <citation type="submission" date="2016-10" db="EMBL/GenBank/DDBJ databases">
        <authorList>
            <person name="de Groot N.N."/>
        </authorList>
    </citation>
    <scope>NUCLEOTIDE SEQUENCE [LARGE SCALE GENOMIC DNA]</scope>
    <source>
        <strain evidence="1 2">DSM 18610</strain>
    </source>
</reference>
<dbReference type="OrthoDB" id="956377at2"/>
<dbReference type="InterPro" id="IPR011990">
    <property type="entry name" value="TPR-like_helical_dom_sf"/>
</dbReference>
<gene>
    <name evidence="1" type="ORF">SAMN04488023_10475</name>
</gene>
<dbReference type="AlphaFoldDB" id="A0A1H9LBN5"/>
<organism evidence="1 2">
    <name type="scientific">Pedobacter rhizosphaerae</name>
    <dbReference type="NCBI Taxonomy" id="390241"/>
    <lineage>
        <taxon>Bacteria</taxon>
        <taxon>Pseudomonadati</taxon>
        <taxon>Bacteroidota</taxon>
        <taxon>Sphingobacteriia</taxon>
        <taxon>Sphingobacteriales</taxon>
        <taxon>Sphingobacteriaceae</taxon>
        <taxon>Pedobacter</taxon>
    </lineage>
</organism>